<dbReference type="OrthoDB" id="3544424at2"/>
<keyword evidence="4 7" id="KW-0732">Signal</keyword>
<dbReference type="AlphaFoldDB" id="A0A3A9ZTL9"/>
<keyword evidence="10" id="KW-1185">Reference proteome</keyword>
<comment type="caution">
    <text evidence="9">The sequence shown here is derived from an EMBL/GenBank/DDBJ whole genome shotgun (WGS) entry which is preliminary data.</text>
</comment>
<keyword evidence="3" id="KW-0964">Secreted</keyword>
<accession>A0A3A9ZTL9</accession>
<keyword evidence="2" id="KW-0134">Cell wall</keyword>
<evidence type="ECO:0000256" key="6">
    <source>
        <dbReference type="ARBA" id="ARBA00023087"/>
    </source>
</evidence>
<organism evidence="9 10">
    <name type="scientific">Streptomyces klenkii</name>
    <dbReference type="NCBI Taxonomy" id="1420899"/>
    <lineage>
        <taxon>Bacteria</taxon>
        <taxon>Bacillati</taxon>
        <taxon>Actinomycetota</taxon>
        <taxon>Actinomycetes</taxon>
        <taxon>Kitasatosporales</taxon>
        <taxon>Streptomycetaceae</taxon>
        <taxon>Streptomyces</taxon>
    </lineage>
</organism>
<feature type="signal peptide" evidence="7">
    <location>
        <begin position="1"/>
        <end position="40"/>
    </location>
</feature>
<dbReference type="InterPro" id="IPR005528">
    <property type="entry name" value="ChpA-H"/>
</dbReference>
<evidence type="ECO:0000259" key="8">
    <source>
        <dbReference type="Pfam" id="PF03777"/>
    </source>
</evidence>
<dbReference type="Proteomes" id="UP000270343">
    <property type="component" value="Unassembled WGS sequence"/>
</dbReference>
<feature type="domain" description="Chaplin" evidence="8">
    <location>
        <begin position="59"/>
        <end position="105"/>
    </location>
</feature>
<evidence type="ECO:0000256" key="3">
    <source>
        <dbReference type="ARBA" id="ARBA00022525"/>
    </source>
</evidence>
<dbReference type="GO" id="GO:0007155">
    <property type="term" value="P:cell adhesion"/>
    <property type="evidence" value="ECO:0007669"/>
    <property type="project" value="UniProtKB-KW"/>
</dbReference>
<keyword evidence="6" id="KW-0034">Amyloid</keyword>
<protein>
    <submittedName>
        <fullName evidence="9">Chaplin</fullName>
    </submittedName>
</protein>
<evidence type="ECO:0000256" key="7">
    <source>
        <dbReference type="SAM" id="SignalP"/>
    </source>
</evidence>
<proteinExistence type="predicted"/>
<comment type="subcellular location">
    <subcellularLocation>
        <location evidence="1">Secreted</location>
        <location evidence="1">Cell wall</location>
    </subcellularLocation>
</comment>
<evidence type="ECO:0000313" key="10">
    <source>
        <dbReference type="Proteomes" id="UP000270343"/>
    </source>
</evidence>
<gene>
    <name evidence="9" type="ORF">D7231_35675</name>
</gene>
<sequence>MRTRPAAARAAATGLLALRSVTGWKTFSAIVLASASLAGAAPGTWAATADNGPPAPAVTVSVATGEPANSPGVLSGNVILVPLHVPVNACVDVGLLNPASGSSCAPQ</sequence>
<keyword evidence="5" id="KW-0130">Cell adhesion</keyword>
<feature type="chain" id="PRO_5039288584" evidence="7">
    <location>
        <begin position="41"/>
        <end position="107"/>
    </location>
</feature>
<evidence type="ECO:0000256" key="5">
    <source>
        <dbReference type="ARBA" id="ARBA00022889"/>
    </source>
</evidence>
<dbReference type="EMBL" id="RBAM01000188">
    <property type="protein sequence ID" value="RKN51622.1"/>
    <property type="molecule type" value="Genomic_DNA"/>
</dbReference>
<reference evidence="9 10" key="1">
    <citation type="journal article" date="2015" name="Antonie Van Leeuwenhoek">
        <title>Streptomyces klenkii sp. nov., isolated from deep marine sediment.</title>
        <authorList>
            <person name="Veyisoglu A."/>
            <person name="Sahin N."/>
        </authorList>
    </citation>
    <scope>NUCLEOTIDE SEQUENCE [LARGE SCALE GENOMIC DNA]</scope>
    <source>
        <strain evidence="9 10">KCTC 29202</strain>
    </source>
</reference>
<dbReference type="RefSeq" id="WP_120760544.1">
    <property type="nucleotide sequence ID" value="NZ_RBAM01000188.1"/>
</dbReference>
<evidence type="ECO:0000256" key="1">
    <source>
        <dbReference type="ARBA" id="ARBA00004191"/>
    </source>
</evidence>
<evidence type="ECO:0000256" key="2">
    <source>
        <dbReference type="ARBA" id="ARBA00022512"/>
    </source>
</evidence>
<evidence type="ECO:0000313" key="9">
    <source>
        <dbReference type="EMBL" id="RKN51622.1"/>
    </source>
</evidence>
<dbReference type="Pfam" id="PF03777">
    <property type="entry name" value="ChpA-C"/>
    <property type="match status" value="1"/>
</dbReference>
<name>A0A3A9ZTL9_9ACTN</name>
<evidence type="ECO:0000256" key="4">
    <source>
        <dbReference type="ARBA" id="ARBA00022729"/>
    </source>
</evidence>